<sequence>MPRDLASVRNFAPVPDWWQHRGMLPTAEDEWREASRMLPLIDVAAWEGLEPPEREWALPGWIPYRQATYLTGPGSAGKSLVTQQLATCTALGLPFLGVEPRKCNAMYLSCEDDADELHRRQAAICKALGVSMSDLAGKLHLVSLAGNLDTLLCSVDDAGRVVPTPRFESIAAVARQLDIRFLGLDNVAHLSAANENYRSEVAGFVGLLNSLAIRIDGSVLFLGHPNKAGDSFSGSTAWENQVRSRLFMQVPDTSTDRDVRVLSRQKSNYAQNGEELAFRWHQWAFIRDDDLPPDQRTEVAAVALANGDNAVFLACLRQRTSEGEGRLVGPSPGPNYAPAQFEGMAQAKGLKRDRLRAAMERLFAIGVVEAYTYRNTSKGRDVTVLREVPSGDVDQRQH</sequence>
<feature type="non-terminal residue" evidence="1">
    <location>
        <position position="398"/>
    </location>
</feature>
<comment type="caution">
    <text evidence="1">The sequence shown here is derived from an EMBL/GenBank/DDBJ whole genome shotgun (WGS) entry which is preliminary data.</text>
</comment>
<dbReference type="Pfam" id="PF13481">
    <property type="entry name" value="AAA_25"/>
    <property type="match status" value="1"/>
</dbReference>
<dbReference type="InterPro" id="IPR027417">
    <property type="entry name" value="P-loop_NTPase"/>
</dbReference>
<dbReference type="STRING" id="1888892.BFL28_18065"/>
<reference evidence="1 2" key="1">
    <citation type="submission" date="2016-08" db="EMBL/GenBank/DDBJ databases">
        <title>Draft genome of the agarase producing Sphingomonas sp. MCT13.</title>
        <authorList>
            <person name="D'Andrea M.M."/>
            <person name="Rossolini G.M."/>
            <person name="Thaller M.C."/>
        </authorList>
    </citation>
    <scope>NUCLEOTIDE SEQUENCE [LARGE SCALE GENOMIC DNA]</scope>
    <source>
        <strain evidence="1 2">MCT13</strain>
    </source>
</reference>
<dbReference type="EMBL" id="MDDS01000031">
    <property type="protein sequence ID" value="ODP37382.1"/>
    <property type="molecule type" value="Genomic_DNA"/>
</dbReference>
<name>A0A1E3LUE5_9SPHN</name>
<dbReference type="AlphaFoldDB" id="A0A1E3LUE5"/>
<protein>
    <recommendedName>
        <fullName evidence="3">AAA family ATPase</fullName>
    </recommendedName>
</protein>
<gene>
    <name evidence="1" type="ORF">BFL28_18065</name>
</gene>
<dbReference type="SUPFAM" id="SSF52540">
    <property type="entry name" value="P-loop containing nucleoside triphosphate hydrolases"/>
    <property type="match status" value="1"/>
</dbReference>
<proteinExistence type="predicted"/>
<dbReference type="Proteomes" id="UP000094487">
    <property type="component" value="Unassembled WGS sequence"/>
</dbReference>
<keyword evidence="2" id="KW-1185">Reference proteome</keyword>
<accession>A0A1E3LUE5</accession>
<evidence type="ECO:0000313" key="2">
    <source>
        <dbReference type="Proteomes" id="UP000094487"/>
    </source>
</evidence>
<evidence type="ECO:0000313" key="1">
    <source>
        <dbReference type="EMBL" id="ODP37382.1"/>
    </source>
</evidence>
<dbReference type="Gene3D" id="3.40.50.300">
    <property type="entry name" value="P-loop containing nucleotide triphosphate hydrolases"/>
    <property type="match status" value="1"/>
</dbReference>
<organism evidence="1 2">
    <name type="scientific">Sphingomonas turrisvirgatae</name>
    <dbReference type="NCBI Taxonomy" id="1888892"/>
    <lineage>
        <taxon>Bacteria</taxon>
        <taxon>Pseudomonadati</taxon>
        <taxon>Pseudomonadota</taxon>
        <taxon>Alphaproteobacteria</taxon>
        <taxon>Sphingomonadales</taxon>
        <taxon>Sphingomonadaceae</taxon>
        <taxon>Sphingomonas</taxon>
    </lineage>
</organism>
<evidence type="ECO:0008006" key="3">
    <source>
        <dbReference type="Google" id="ProtNLM"/>
    </source>
</evidence>